<dbReference type="SUPFAM" id="SSF48179">
    <property type="entry name" value="6-phosphogluconate dehydrogenase C-terminal domain-like"/>
    <property type="match status" value="1"/>
</dbReference>
<evidence type="ECO:0000313" key="2">
    <source>
        <dbReference type="Proteomes" id="UP000466039"/>
    </source>
</evidence>
<gene>
    <name evidence="1" type="ORF">MMON_20860</name>
</gene>
<evidence type="ECO:0000313" key="1">
    <source>
        <dbReference type="EMBL" id="BBZ60785.1"/>
    </source>
</evidence>
<dbReference type="EMBL" id="AP022617">
    <property type="protein sequence ID" value="BBZ60785.1"/>
    <property type="molecule type" value="Genomic_DNA"/>
</dbReference>
<dbReference type="Proteomes" id="UP000466039">
    <property type="component" value="Chromosome"/>
</dbReference>
<dbReference type="InterPro" id="IPR008927">
    <property type="entry name" value="6-PGluconate_DH-like_C_sf"/>
</dbReference>
<accession>A0AAD1IW40</accession>
<name>A0AAD1IW40_MYCMB</name>
<proteinExistence type="predicted"/>
<dbReference type="Gene3D" id="1.10.1040.10">
    <property type="entry name" value="N-(1-d-carboxylethyl)-l-norvaline Dehydrogenase, domain 2"/>
    <property type="match status" value="1"/>
</dbReference>
<dbReference type="InterPro" id="IPR013328">
    <property type="entry name" value="6PGD_dom2"/>
</dbReference>
<reference evidence="1 2" key="1">
    <citation type="journal article" date="2019" name="Emerg. Microbes Infect.">
        <title>Comprehensive subspecies identification of 175 nontuberculous mycobacteria species based on 7547 genomic profiles.</title>
        <authorList>
            <person name="Matsumoto Y."/>
            <person name="Kinjo T."/>
            <person name="Motooka D."/>
            <person name="Nabeya D."/>
            <person name="Jung N."/>
            <person name="Uechi K."/>
            <person name="Horii T."/>
            <person name="Iida T."/>
            <person name="Fujita J."/>
            <person name="Nakamura S."/>
        </authorList>
    </citation>
    <scope>NUCLEOTIDE SEQUENCE [LARGE SCALE GENOMIC DNA]</scope>
    <source>
        <strain evidence="1 2">JCM 15658</strain>
    </source>
</reference>
<sequence>MVKDVRLCLEQVAELGLSLDIAQAVALVWEATIDATGPDSDFTSVIKPIEEAAGVIVGDPGGP</sequence>
<dbReference type="AlphaFoldDB" id="A0AAD1IW40"/>
<organism evidence="1 2">
    <name type="scientific">Mycolicibacterium monacense</name>
    <name type="common">Mycobacterium monacense</name>
    <dbReference type="NCBI Taxonomy" id="85693"/>
    <lineage>
        <taxon>Bacteria</taxon>
        <taxon>Bacillati</taxon>
        <taxon>Actinomycetota</taxon>
        <taxon>Actinomycetes</taxon>
        <taxon>Mycobacteriales</taxon>
        <taxon>Mycobacteriaceae</taxon>
        <taxon>Mycolicibacterium</taxon>
    </lineage>
</organism>
<protein>
    <submittedName>
        <fullName evidence="1">Uncharacterized protein</fullName>
    </submittedName>
</protein>
<keyword evidence="2" id="KW-1185">Reference proteome</keyword>